<evidence type="ECO:0000313" key="2">
    <source>
        <dbReference type="EMBL" id="SMG34525.1"/>
    </source>
</evidence>
<dbReference type="InterPro" id="IPR045057">
    <property type="entry name" value="Gcn5-rel_NAT"/>
</dbReference>
<dbReference type="EMBL" id="FXAY01000003">
    <property type="protein sequence ID" value="SMG34525.1"/>
    <property type="molecule type" value="Genomic_DNA"/>
</dbReference>
<feature type="domain" description="N-acetyltransferase" evidence="1">
    <location>
        <begin position="3"/>
        <end position="89"/>
    </location>
</feature>
<dbReference type="Proteomes" id="UP000193244">
    <property type="component" value="Unassembled WGS sequence"/>
</dbReference>
<accession>A0A1X7K1H2</accession>
<dbReference type="PANTHER" id="PTHR31435:SF10">
    <property type="entry name" value="BSR4717 PROTEIN"/>
    <property type="match status" value="1"/>
</dbReference>
<dbReference type="InterPro" id="IPR016181">
    <property type="entry name" value="Acyl_CoA_acyltransferase"/>
</dbReference>
<protein>
    <recommendedName>
        <fullName evidence="1">N-acetyltransferase domain-containing protein</fullName>
    </recommendedName>
</protein>
<dbReference type="OrthoDB" id="5405911at2"/>
<dbReference type="SUPFAM" id="SSF55729">
    <property type="entry name" value="Acyl-CoA N-acyltransferases (Nat)"/>
    <property type="match status" value="1"/>
</dbReference>
<keyword evidence="3" id="KW-1185">Reference proteome</keyword>
<dbReference type="Pfam" id="PF14542">
    <property type="entry name" value="Acetyltransf_CG"/>
    <property type="match status" value="1"/>
</dbReference>
<dbReference type="PROSITE" id="PS51729">
    <property type="entry name" value="GNAT_YJDJ"/>
    <property type="match status" value="1"/>
</dbReference>
<dbReference type="Gene3D" id="3.40.630.30">
    <property type="match status" value="1"/>
</dbReference>
<gene>
    <name evidence="2" type="ORF">SAMN06296010_1953</name>
</gene>
<organism evidence="2 3">
    <name type="scientific">Agreia pratensis</name>
    <dbReference type="NCBI Taxonomy" id="150121"/>
    <lineage>
        <taxon>Bacteria</taxon>
        <taxon>Bacillati</taxon>
        <taxon>Actinomycetota</taxon>
        <taxon>Actinomycetes</taxon>
        <taxon>Micrococcales</taxon>
        <taxon>Microbacteriaceae</taxon>
        <taxon>Agreia</taxon>
    </lineage>
</organism>
<dbReference type="InterPro" id="IPR031165">
    <property type="entry name" value="GNAT_YJDJ"/>
</dbReference>
<sequence length="103" mass="11273">MITITDTGNRYELSVDGEVVGRCFYRDAGPRRVFIHTEVDAGHAGQGLATRLIEYALTDCRTRGMRIVARCPMVSAYLGKHKDFDDLVDTPAGVDGPEDAARA</sequence>
<name>A0A1X7K1H2_9MICO</name>
<evidence type="ECO:0000259" key="1">
    <source>
        <dbReference type="PROSITE" id="PS51729"/>
    </source>
</evidence>
<dbReference type="AlphaFoldDB" id="A0A1X7K1H2"/>
<dbReference type="RefSeq" id="WP_085485432.1">
    <property type="nucleotide sequence ID" value="NZ_FXAY01000003.1"/>
</dbReference>
<dbReference type="CDD" id="cd04301">
    <property type="entry name" value="NAT_SF"/>
    <property type="match status" value="1"/>
</dbReference>
<proteinExistence type="predicted"/>
<reference evidence="3" key="1">
    <citation type="submission" date="2017-04" db="EMBL/GenBank/DDBJ databases">
        <authorList>
            <person name="Varghese N."/>
            <person name="Submissions S."/>
        </authorList>
    </citation>
    <scope>NUCLEOTIDE SEQUENCE [LARGE SCALE GENOMIC DNA]</scope>
    <source>
        <strain evidence="3">VKM Ac-2510</strain>
    </source>
</reference>
<evidence type="ECO:0000313" key="3">
    <source>
        <dbReference type="Proteomes" id="UP000193244"/>
    </source>
</evidence>
<dbReference type="PANTHER" id="PTHR31435">
    <property type="entry name" value="PROTEIN NATD1"/>
    <property type="match status" value="1"/>
</dbReference>
<dbReference type="STRING" id="150121.SAMN06296010_1953"/>